<reference evidence="2 3" key="1">
    <citation type="submission" date="2018-08" db="EMBL/GenBank/DDBJ databases">
        <title>Mucilaginibacter terrae sp. nov., isolated from manganese diggings.</title>
        <authorList>
            <person name="Huang Y."/>
            <person name="Zhou Z."/>
        </authorList>
    </citation>
    <scope>NUCLEOTIDE SEQUENCE [LARGE SCALE GENOMIC DNA]</scope>
    <source>
        <strain evidence="2 3">ZH6</strain>
    </source>
</reference>
<keyword evidence="1" id="KW-0808">Transferase</keyword>
<accession>A0A3E2NXX2</accession>
<comment type="caution">
    <text evidence="2">The sequence shown here is derived from an EMBL/GenBank/DDBJ whole genome shotgun (WGS) entry which is preliminary data.</text>
</comment>
<dbReference type="Pfam" id="PF00494">
    <property type="entry name" value="SQS_PSY"/>
    <property type="match status" value="1"/>
</dbReference>
<dbReference type="CDD" id="cd00683">
    <property type="entry name" value="Trans_IPPS_HH"/>
    <property type="match status" value="1"/>
</dbReference>
<dbReference type="InterPro" id="IPR019845">
    <property type="entry name" value="Squalene/phytoene_synthase_CS"/>
</dbReference>
<dbReference type="SFLD" id="SFLDG01018">
    <property type="entry name" value="Squalene/Phytoene_Synthase_Lik"/>
    <property type="match status" value="1"/>
</dbReference>
<evidence type="ECO:0000313" key="3">
    <source>
        <dbReference type="Proteomes" id="UP000260823"/>
    </source>
</evidence>
<dbReference type="InterPro" id="IPR044843">
    <property type="entry name" value="Trans_IPPS_bact-type"/>
</dbReference>
<dbReference type="Proteomes" id="UP000260823">
    <property type="component" value="Unassembled WGS sequence"/>
</dbReference>
<dbReference type="EMBL" id="QWDE01000001">
    <property type="protein sequence ID" value="RFZ85832.1"/>
    <property type="molecule type" value="Genomic_DNA"/>
</dbReference>
<dbReference type="OrthoDB" id="9787280at2"/>
<evidence type="ECO:0000256" key="1">
    <source>
        <dbReference type="ARBA" id="ARBA00022679"/>
    </source>
</evidence>
<dbReference type="SFLD" id="SFLDS00005">
    <property type="entry name" value="Isoprenoid_Synthase_Type_I"/>
    <property type="match status" value="1"/>
</dbReference>
<evidence type="ECO:0000313" key="2">
    <source>
        <dbReference type="EMBL" id="RFZ85832.1"/>
    </source>
</evidence>
<dbReference type="PROSITE" id="PS01045">
    <property type="entry name" value="SQUALEN_PHYTOEN_SYN_2"/>
    <property type="match status" value="1"/>
</dbReference>
<sequence length="278" mass="32222">MKALFDEISTTCSKLVTRTYSTSFSLGIRLLDKRLQTPIYNIYAFVRFADEIVDSFHGYPKAALLKDFRSQTYAALEMGVSLNPVLNSFQHTVRKYGIDQVLIDTFLDSMEMDLNQQTYSRRLYEQYILGSAEVVGLMCLRVFCENDNELYERLKIPAMKLGAAFQKVNFLRDIKADSLDLGRMYFPGLQINSFDQKHKRLIEEEIEADFEQALAGIRGLPKTARKGVYLAYTYYWVLFNKIRRLEPAHVMSARVRVSDRYKFGLLLRALILPQVKLL</sequence>
<name>A0A3E2NXX2_9SPHI</name>
<dbReference type="RefSeq" id="WP_117382728.1">
    <property type="nucleotide sequence ID" value="NZ_QWDE01000001.1"/>
</dbReference>
<dbReference type="SFLD" id="SFLDG01212">
    <property type="entry name" value="Phytoene_synthase_like"/>
    <property type="match status" value="1"/>
</dbReference>
<dbReference type="InterPro" id="IPR002060">
    <property type="entry name" value="Squ/phyt_synthse"/>
</dbReference>
<gene>
    <name evidence="2" type="ORF">DYU05_09640</name>
</gene>
<proteinExistence type="predicted"/>
<dbReference type="AlphaFoldDB" id="A0A3E2NXX2"/>
<dbReference type="InterPro" id="IPR033904">
    <property type="entry name" value="Trans_IPPS_HH"/>
</dbReference>
<dbReference type="GO" id="GO:0016117">
    <property type="term" value="P:carotenoid biosynthetic process"/>
    <property type="evidence" value="ECO:0007669"/>
    <property type="project" value="UniProtKB-ARBA"/>
</dbReference>
<dbReference type="GO" id="GO:0051996">
    <property type="term" value="F:squalene synthase [NAD(P)H] activity"/>
    <property type="evidence" value="ECO:0007669"/>
    <property type="project" value="InterPro"/>
</dbReference>
<dbReference type="Gene3D" id="1.10.600.10">
    <property type="entry name" value="Farnesyl Diphosphate Synthase"/>
    <property type="match status" value="1"/>
</dbReference>
<dbReference type="PANTHER" id="PTHR31480">
    <property type="entry name" value="BIFUNCTIONAL LYCOPENE CYCLASE/PHYTOENE SYNTHASE"/>
    <property type="match status" value="1"/>
</dbReference>
<keyword evidence="3" id="KW-1185">Reference proteome</keyword>
<dbReference type="GO" id="GO:0004311">
    <property type="term" value="F:geranylgeranyl diphosphate synthase activity"/>
    <property type="evidence" value="ECO:0007669"/>
    <property type="project" value="InterPro"/>
</dbReference>
<organism evidence="2 3">
    <name type="scientific">Mucilaginibacter terrenus</name>
    <dbReference type="NCBI Taxonomy" id="2482727"/>
    <lineage>
        <taxon>Bacteria</taxon>
        <taxon>Pseudomonadati</taxon>
        <taxon>Bacteroidota</taxon>
        <taxon>Sphingobacteriia</taxon>
        <taxon>Sphingobacteriales</taxon>
        <taxon>Sphingobacteriaceae</taxon>
        <taxon>Mucilaginibacter</taxon>
    </lineage>
</organism>
<protein>
    <submittedName>
        <fullName evidence="2">Phytoene/squalene synthase family protein</fullName>
    </submittedName>
</protein>
<dbReference type="InterPro" id="IPR008949">
    <property type="entry name" value="Isoprenoid_synthase_dom_sf"/>
</dbReference>
<dbReference type="SUPFAM" id="SSF48576">
    <property type="entry name" value="Terpenoid synthases"/>
    <property type="match status" value="1"/>
</dbReference>